<dbReference type="InterPro" id="IPR001841">
    <property type="entry name" value="Znf_RING"/>
</dbReference>
<dbReference type="Pfam" id="PF14634">
    <property type="entry name" value="zf-RING_5"/>
    <property type="match status" value="1"/>
</dbReference>
<dbReference type="InterPro" id="IPR017907">
    <property type="entry name" value="Znf_RING_CS"/>
</dbReference>
<dbReference type="AlphaFoldDB" id="A0A4Q9MD79"/>
<organism evidence="1">
    <name type="scientific">Dichomitus squalens</name>
    <dbReference type="NCBI Taxonomy" id="114155"/>
    <lineage>
        <taxon>Eukaryota</taxon>
        <taxon>Fungi</taxon>
        <taxon>Dikarya</taxon>
        <taxon>Basidiomycota</taxon>
        <taxon>Agaricomycotina</taxon>
        <taxon>Agaricomycetes</taxon>
        <taxon>Polyporales</taxon>
        <taxon>Polyporaceae</taxon>
        <taxon>Dichomitus</taxon>
    </lineage>
</organism>
<protein>
    <submittedName>
        <fullName evidence="1">Uncharacterized protein</fullName>
    </submittedName>
</protein>
<gene>
    <name evidence="1" type="ORF">BD311DRAFT_781366</name>
</gene>
<evidence type="ECO:0000313" key="1">
    <source>
        <dbReference type="EMBL" id="TBU23942.1"/>
    </source>
</evidence>
<sequence length="181" mass="20009">MLVVHPSSQCDVCLDAYTWSTPAKSPHAIQCGHIFCYDCLRTVNPSNCPMCRKAFNPERIKKLHVDKAPGEGSVPTGPMAEENELLRRVGMLFDQDADPVDIDAIVEEATEWLNNHPGPAVSHPALNFPVATRDVRKINLTTLRCGTLCSPYMKSSRFASKKLPIERCSNVCVSLTRGTQI</sequence>
<dbReference type="Gene3D" id="3.30.40.10">
    <property type="entry name" value="Zinc/RING finger domain, C3HC4 (zinc finger)"/>
    <property type="match status" value="1"/>
</dbReference>
<accession>A0A4Q9MD79</accession>
<dbReference type="PROSITE" id="PS50089">
    <property type="entry name" value="ZF_RING_2"/>
    <property type="match status" value="1"/>
</dbReference>
<dbReference type="SMART" id="SM00184">
    <property type="entry name" value="RING"/>
    <property type="match status" value="1"/>
</dbReference>
<dbReference type="OrthoDB" id="6105938at2759"/>
<dbReference type="Proteomes" id="UP000292957">
    <property type="component" value="Unassembled WGS sequence"/>
</dbReference>
<dbReference type="PROSITE" id="PS00518">
    <property type="entry name" value="ZF_RING_1"/>
    <property type="match status" value="1"/>
</dbReference>
<proteinExistence type="predicted"/>
<dbReference type="InterPro" id="IPR013083">
    <property type="entry name" value="Znf_RING/FYVE/PHD"/>
</dbReference>
<dbReference type="SUPFAM" id="SSF57850">
    <property type="entry name" value="RING/U-box"/>
    <property type="match status" value="1"/>
</dbReference>
<name>A0A4Q9MD79_9APHY</name>
<reference evidence="1" key="1">
    <citation type="submission" date="2019-01" db="EMBL/GenBank/DDBJ databases">
        <title>Draft genome sequences of three monokaryotic isolates of the white-rot basidiomycete fungus Dichomitus squalens.</title>
        <authorList>
            <consortium name="DOE Joint Genome Institute"/>
            <person name="Lopez S.C."/>
            <person name="Andreopoulos B."/>
            <person name="Pangilinan J."/>
            <person name="Lipzen A."/>
            <person name="Riley R."/>
            <person name="Ahrendt S."/>
            <person name="Ng V."/>
            <person name="Barry K."/>
            <person name="Daum C."/>
            <person name="Grigoriev I.V."/>
            <person name="Hilden K.S."/>
            <person name="Makela M.R."/>
            <person name="de Vries R.P."/>
        </authorList>
    </citation>
    <scope>NUCLEOTIDE SEQUENCE [LARGE SCALE GENOMIC DNA]</scope>
    <source>
        <strain evidence="1">OM18370.1</strain>
    </source>
</reference>
<dbReference type="EMBL" id="ML143491">
    <property type="protein sequence ID" value="TBU23942.1"/>
    <property type="molecule type" value="Genomic_DNA"/>
</dbReference>